<name>A0A081NBR5_9GAMM</name>
<protein>
    <submittedName>
        <fullName evidence="1">Uncharacterized protein</fullName>
    </submittedName>
</protein>
<evidence type="ECO:0000313" key="1">
    <source>
        <dbReference type="EMBL" id="KEQ15888.1"/>
    </source>
</evidence>
<gene>
    <name evidence="1" type="ORF">GZ77_05080</name>
</gene>
<dbReference type="eggNOG" id="ENOG502Z7YA">
    <property type="taxonomic scope" value="Bacteria"/>
</dbReference>
<sequence>MMSAVNRFAAHPTNRYMIILSTRNYGKNEQEKAFLDKCIEAYKKIYGVEIEPCYAVDASKMKSGVFSRLMDKIGRPENLHKKYIVFSSYASMGAGKNPDYRIHGDEETQKRLTFVDNSGFKPKKPSADADCIYMAMPTNVFSIKDEENGSGHFDYPDAMFKRSCLYDITALYSGGIIDARTTKKFCRFVLNSTSRKAIKMRLGGAYKSKTDVDFTFNNAEDYIASLRMLIEQATGRIGRTAYKSREIMVFANWQLAPYLADDDRPKEALSIEYFALVNKARACDRSGKNDEPVIPSPMETARRKAKQENKKTLDYFDTLVPFMLSDEFHQYATCERILSDLLGQLQVLKEPSFSAIYELIDVTSCHPSDVFRELVLFSHDWEVITDFNNKIKVAAAEGSHKTPKQARALLCQKLAKMCGNFRFLARYDEVKGWSRLREGLLQNPTLHKLPGEFLHAYIDCEILRRSSYTTEYSYSGTPEVRFADSFELFTDFTAPTHLVCQEEAELSVVLKNPAVRNHFERNDYCTDWKPKRFMMSPAAFRNIYRPAVAEQAVAAVLTASGMKWEDMPFEWTEKFDGIIVDQLTGQKAMVDVKFWKRTRFLKESHKYKIIDMAKKTGITKIIYINLFNEAKAEFGFAALVRNEVTGKLEEIDCAMAASDFMKVPGILSENGDVLKNHIKAIKHYIRS</sequence>
<dbReference type="AlphaFoldDB" id="A0A081NBR5"/>
<evidence type="ECO:0000313" key="2">
    <source>
        <dbReference type="Proteomes" id="UP000028006"/>
    </source>
</evidence>
<dbReference type="Proteomes" id="UP000028006">
    <property type="component" value="Unassembled WGS sequence"/>
</dbReference>
<dbReference type="EMBL" id="JOKG01000001">
    <property type="protein sequence ID" value="KEQ15888.1"/>
    <property type="molecule type" value="Genomic_DNA"/>
</dbReference>
<reference evidence="1 2" key="1">
    <citation type="submission" date="2014-06" db="EMBL/GenBank/DDBJ databases">
        <title>Whole Genome Sequences of Three Symbiotic Endozoicomonas Bacteria.</title>
        <authorList>
            <person name="Neave M.J."/>
            <person name="Apprill A."/>
            <person name="Voolstra C.R."/>
        </authorList>
    </citation>
    <scope>NUCLEOTIDE SEQUENCE [LARGE SCALE GENOMIC DNA]</scope>
    <source>
        <strain evidence="1 2">LMG 24815</strain>
    </source>
</reference>
<proteinExistence type="predicted"/>
<dbReference type="RefSeq" id="WP_034873151.1">
    <property type="nucleotide sequence ID" value="NZ_JOKG01000001.1"/>
</dbReference>
<comment type="caution">
    <text evidence="1">The sequence shown here is derived from an EMBL/GenBank/DDBJ whole genome shotgun (WGS) entry which is preliminary data.</text>
</comment>
<accession>A0A081NBR5</accession>
<organism evidence="1 2">
    <name type="scientific">Endozoicomonas montiporae</name>
    <dbReference type="NCBI Taxonomy" id="1027273"/>
    <lineage>
        <taxon>Bacteria</taxon>
        <taxon>Pseudomonadati</taxon>
        <taxon>Pseudomonadota</taxon>
        <taxon>Gammaproteobacteria</taxon>
        <taxon>Oceanospirillales</taxon>
        <taxon>Endozoicomonadaceae</taxon>
        <taxon>Endozoicomonas</taxon>
    </lineage>
</organism>
<keyword evidence="2" id="KW-1185">Reference proteome</keyword>